<dbReference type="Proteomes" id="UP001272325">
    <property type="component" value="Unassembled WGS sequence"/>
</dbReference>
<accession>A0ABU4IED3</accession>
<dbReference type="EMBL" id="JAWRCN010000001">
    <property type="protein sequence ID" value="MDW6016836.1"/>
    <property type="molecule type" value="Genomic_DNA"/>
</dbReference>
<evidence type="ECO:0000313" key="2">
    <source>
        <dbReference type="Proteomes" id="UP001272325"/>
    </source>
</evidence>
<dbReference type="RefSeq" id="WP_240956652.1">
    <property type="nucleotide sequence ID" value="NZ_AP024893.1"/>
</dbReference>
<proteinExistence type="predicted"/>
<comment type="caution">
    <text evidence="1">The sequence shown here is derived from an EMBL/GenBank/DDBJ whole genome shotgun (WGS) entry which is preliminary data.</text>
</comment>
<keyword evidence="2" id="KW-1185">Reference proteome</keyword>
<protein>
    <submittedName>
        <fullName evidence="1">Uncharacterized protein</fullName>
    </submittedName>
</protein>
<reference evidence="1 2" key="1">
    <citation type="submission" date="2023-11" db="EMBL/GenBank/DDBJ databases">
        <title>Plant-associative lifestyle of Vibrio porteresiae and its evolutionary dynamics.</title>
        <authorList>
            <person name="Rameshkumar N."/>
            <person name="Kirti K."/>
        </authorList>
    </citation>
    <scope>NUCLEOTIDE SEQUENCE [LARGE SCALE GENOMIC DNA]</scope>
    <source>
        <strain evidence="1 2">MSSRF60</strain>
    </source>
</reference>
<organism evidence="1 2">
    <name type="scientific">Vibrio plantisponsor</name>
    <dbReference type="NCBI Taxonomy" id="664643"/>
    <lineage>
        <taxon>Bacteria</taxon>
        <taxon>Pseudomonadati</taxon>
        <taxon>Pseudomonadota</taxon>
        <taxon>Gammaproteobacteria</taxon>
        <taxon>Vibrionales</taxon>
        <taxon>Vibrionaceae</taxon>
        <taxon>Vibrio</taxon>
    </lineage>
</organism>
<sequence>MGNANCLAISYGAFDGITRACLNIVKSHGGVEQNVLDNSLAPKAKPLVDQQFDAYQFIVLDSTFFLGGEAIAWEGTACLAEKSCVLTLTTPQTVGTEKDRAGLQALCW</sequence>
<name>A0ABU4IED3_9VIBR</name>
<gene>
    <name evidence="1" type="ORF">SBW85_03520</name>
</gene>
<evidence type="ECO:0000313" key="1">
    <source>
        <dbReference type="EMBL" id="MDW6016836.1"/>
    </source>
</evidence>